<dbReference type="Proteomes" id="UP001056120">
    <property type="component" value="Linkage Group LG23"/>
</dbReference>
<evidence type="ECO:0000313" key="2">
    <source>
        <dbReference type="Proteomes" id="UP001056120"/>
    </source>
</evidence>
<reference evidence="2" key="1">
    <citation type="journal article" date="2022" name="Mol. Ecol. Resour.">
        <title>The genomes of chicory, endive, great burdock and yacon provide insights into Asteraceae palaeo-polyploidization history and plant inulin production.</title>
        <authorList>
            <person name="Fan W."/>
            <person name="Wang S."/>
            <person name="Wang H."/>
            <person name="Wang A."/>
            <person name="Jiang F."/>
            <person name="Liu H."/>
            <person name="Zhao H."/>
            <person name="Xu D."/>
            <person name="Zhang Y."/>
        </authorList>
    </citation>
    <scope>NUCLEOTIDE SEQUENCE [LARGE SCALE GENOMIC DNA]</scope>
    <source>
        <strain evidence="2">cv. Yunnan</strain>
    </source>
</reference>
<dbReference type="EMBL" id="CM042040">
    <property type="protein sequence ID" value="KAI3717174.1"/>
    <property type="molecule type" value="Genomic_DNA"/>
</dbReference>
<keyword evidence="2" id="KW-1185">Reference proteome</keyword>
<proteinExistence type="predicted"/>
<comment type="caution">
    <text evidence="1">The sequence shown here is derived from an EMBL/GenBank/DDBJ whole genome shotgun (WGS) entry which is preliminary data.</text>
</comment>
<evidence type="ECO:0000313" key="1">
    <source>
        <dbReference type="EMBL" id="KAI3717174.1"/>
    </source>
</evidence>
<organism evidence="1 2">
    <name type="scientific">Smallanthus sonchifolius</name>
    <dbReference type="NCBI Taxonomy" id="185202"/>
    <lineage>
        <taxon>Eukaryota</taxon>
        <taxon>Viridiplantae</taxon>
        <taxon>Streptophyta</taxon>
        <taxon>Embryophyta</taxon>
        <taxon>Tracheophyta</taxon>
        <taxon>Spermatophyta</taxon>
        <taxon>Magnoliopsida</taxon>
        <taxon>eudicotyledons</taxon>
        <taxon>Gunneridae</taxon>
        <taxon>Pentapetalae</taxon>
        <taxon>asterids</taxon>
        <taxon>campanulids</taxon>
        <taxon>Asterales</taxon>
        <taxon>Asteraceae</taxon>
        <taxon>Asteroideae</taxon>
        <taxon>Heliantheae alliance</taxon>
        <taxon>Millerieae</taxon>
        <taxon>Smallanthus</taxon>
    </lineage>
</organism>
<accession>A0ACB9B5I6</accession>
<name>A0ACB9B5I6_9ASTR</name>
<reference evidence="1 2" key="2">
    <citation type="journal article" date="2022" name="Mol. Ecol. Resour.">
        <title>The genomes of chicory, endive, great burdock and yacon provide insights into Asteraceae paleo-polyploidization history and plant inulin production.</title>
        <authorList>
            <person name="Fan W."/>
            <person name="Wang S."/>
            <person name="Wang H."/>
            <person name="Wang A."/>
            <person name="Jiang F."/>
            <person name="Liu H."/>
            <person name="Zhao H."/>
            <person name="Xu D."/>
            <person name="Zhang Y."/>
        </authorList>
    </citation>
    <scope>NUCLEOTIDE SEQUENCE [LARGE SCALE GENOMIC DNA]</scope>
    <source>
        <strain evidence="2">cv. Yunnan</strain>
        <tissue evidence="1">Leaves</tissue>
    </source>
</reference>
<sequence>MFDLQSFIIQFKPHIQELRQSNGTTVSLCSLTTLISTSIFEQSPKLEMISNLIPQISVLILLQLLPHVRSQDSPPPGYQYADFNPSIATIIVILVAALFLMGFFTIYIRRRSNEGGVSIRRVLSMRRATAASRGLDSSVIETFPTFVYSTVKSHKIGKGALECAVCLNEYEDEETLRLIPKCDHVFHPECIDAWFENHVTCPVCRANLVPDPGESGDVPSELGLGVSGDENQRNADSVCERNDAVADSVSVSISVVEDSEINVQEPATQTESLNRVQSVKPNRLPIFPKLFDKFRSHSTGHSLVQPGENLDRFTLRLPADVRKQVVKRALLNRMGSTARMVGEGSGRNGYRTGGAISGRRKPYKRLESLDRVVVRSERWVMSRAPSFLSRALSIRSPRVVSGNGEASTSSTTPKGSKMADKIPLNNIGPKSC</sequence>
<gene>
    <name evidence="1" type="ORF">L1987_68606</name>
</gene>
<protein>
    <submittedName>
        <fullName evidence="1">Uncharacterized protein</fullName>
    </submittedName>
</protein>